<dbReference type="Gene3D" id="1.20.1250.20">
    <property type="entry name" value="MFS general substrate transporter like domains"/>
    <property type="match status" value="2"/>
</dbReference>
<evidence type="ECO:0000256" key="4">
    <source>
        <dbReference type="ARBA" id="ARBA00022692"/>
    </source>
</evidence>
<comment type="subcellular location">
    <subcellularLocation>
        <location evidence="1">Cell membrane</location>
        <topology evidence="1">Multi-pass membrane protein</topology>
    </subcellularLocation>
</comment>
<protein>
    <submittedName>
        <fullName evidence="8">MFS transporter</fullName>
    </submittedName>
</protein>
<feature type="transmembrane region" description="Helical" evidence="7">
    <location>
        <begin position="142"/>
        <end position="161"/>
    </location>
</feature>
<comment type="caution">
    <text evidence="8">The sequence shown here is derived from an EMBL/GenBank/DDBJ whole genome shotgun (WGS) entry which is preliminary data.</text>
</comment>
<dbReference type="PANTHER" id="PTHR23514:SF3">
    <property type="entry name" value="BYPASS OF STOP CODON PROTEIN 6"/>
    <property type="match status" value="1"/>
</dbReference>
<gene>
    <name evidence="8" type="ORF">QUW08_12705</name>
</gene>
<sequence>MRSYKTTVYACYLGSITQAALINLTPVLFAVLLREYGLSYGALGFLVLTNFVTQVGADVAFSKAVDRHGFRPFVLAAGALSLVGLGVFAAAPLLFPAHPLVGFFAGTVIFSGAGGLLELLLSPIVDALPGEEKTRAMALLHSMYCWGQAATVLVTTAALALGVPWQAIVLGWMLLPAADLLLFLRAPLNHKPPEETLPIRGLARQRVFWLALGAIVFGAAAEVTMAQYASSFLDLGLGIPKLFGDVAGMCGFALMMGLGRTLLGLWGDRWDLPRVLGASVLLAVCCYLTAAALPAAAVVACAATGLFVAGLWPGTLVVASRKMPLAGASMFALLSAGGDLGASLSGWLTGVGADALLAAGFSQQTALRAAVGAAALFPLGAWLFYRRLRKQQQE</sequence>
<feature type="transmembrane region" description="Helical" evidence="7">
    <location>
        <begin position="275"/>
        <end position="291"/>
    </location>
</feature>
<keyword evidence="3" id="KW-0813">Transport</keyword>
<reference evidence="8 9" key="2">
    <citation type="submission" date="2023-06" db="EMBL/GenBank/DDBJ databases">
        <title>Identification and characterization of horizontal gene transfer across gut microbiota members of farm animals based on homology search.</title>
        <authorList>
            <person name="Schwarzerova J."/>
            <person name="Nykrynova M."/>
            <person name="Jureckova K."/>
            <person name="Cejkova D."/>
            <person name="Rychlik I."/>
        </authorList>
    </citation>
    <scope>NUCLEOTIDE SEQUENCE [LARGE SCALE GENOMIC DNA]</scope>
    <source>
        <strain evidence="8 9">ET340</strain>
    </source>
</reference>
<dbReference type="SUPFAM" id="SSF103473">
    <property type="entry name" value="MFS general substrate transporter"/>
    <property type="match status" value="1"/>
</dbReference>
<keyword evidence="4 7" id="KW-0812">Transmembrane</keyword>
<evidence type="ECO:0000313" key="8">
    <source>
        <dbReference type="EMBL" id="MDM8202143.1"/>
    </source>
</evidence>
<organism evidence="8 9">
    <name type="scientific">Allofournierella massiliensis</name>
    <dbReference type="NCBI Taxonomy" id="1650663"/>
    <lineage>
        <taxon>Bacteria</taxon>
        <taxon>Bacillati</taxon>
        <taxon>Bacillota</taxon>
        <taxon>Clostridia</taxon>
        <taxon>Eubacteriales</taxon>
        <taxon>Oscillospiraceae</taxon>
        <taxon>Allofournierella</taxon>
    </lineage>
</organism>
<name>A0ABT7UTC3_9FIRM</name>
<evidence type="ECO:0000256" key="5">
    <source>
        <dbReference type="ARBA" id="ARBA00022989"/>
    </source>
</evidence>
<evidence type="ECO:0000313" key="9">
    <source>
        <dbReference type="Proteomes" id="UP001529380"/>
    </source>
</evidence>
<dbReference type="InterPro" id="IPR051788">
    <property type="entry name" value="MFS_Transporter"/>
</dbReference>
<feature type="transmembrane region" description="Helical" evidence="7">
    <location>
        <begin position="242"/>
        <end position="263"/>
    </location>
</feature>
<feature type="transmembrane region" description="Helical" evidence="7">
    <location>
        <begin position="167"/>
        <end position="186"/>
    </location>
</feature>
<dbReference type="EMBL" id="JAUDCL010000028">
    <property type="protein sequence ID" value="MDM8202143.1"/>
    <property type="molecule type" value="Genomic_DNA"/>
</dbReference>
<dbReference type="Pfam" id="PF07690">
    <property type="entry name" value="MFS_1"/>
    <property type="match status" value="1"/>
</dbReference>
<evidence type="ECO:0000256" key="3">
    <source>
        <dbReference type="ARBA" id="ARBA00022448"/>
    </source>
</evidence>
<comment type="similarity">
    <text evidence="2">Belongs to the major facilitator superfamily.</text>
</comment>
<feature type="transmembrane region" description="Helical" evidence="7">
    <location>
        <begin position="38"/>
        <end position="61"/>
    </location>
</feature>
<accession>A0ABT7UTC3</accession>
<keyword evidence="9" id="KW-1185">Reference proteome</keyword>
<evidence type="ECO:0000256" key="1">
    <source>
        <dbReference type="ARBA" id="ARBA00004651"/>
    </source>
</evidence>
<reference evidence="9" key="1">
    <citation type="submission" date="2023-06" db="EMBL/GenBank/DDBJ databases">
        <title>Identification and characterization of horizontal gene transfer across gut microbiota members of farm animals based on homology search.</title>
        <authorList>
            <person name="Zeman M."/>
            <person name="Kubasova T."/>
            <person name="Jahodarova E."/>
            <person name="Nykrynova M."/>
            <person name="Rychlik I."/>
        </authorList>
    </citation>
    <scope>NUCLEOTIDE SEQUENCE [LARGE SCALE GENOMIC DNA]</scope>
    <source>
        <strain evidence="9">ET340</strain>
    </source>
</reference>
<feature type="transmembrane region" description="Helical" evidence="7">
    <location>
        <begin position="101"/>
        <end position="121"/>
    </location>
</feature>
<evidence type="ECO:0000256" key="6">
    <source>
        <dbReference type="ARBA" id="ARBA00023136"/>
    </source>
</evidence>
<feature type="transmembrane region" description="Helical" evidence="7">
    <location>
        <begin position="297"/>
        <end position="319"/>
    </location>
</feature>
<feature type="transmembrane region" description="Helical" evidence="7">
    <location>
        <begin position="207"/>
        <end position="230"/>
    </location>
</feature>
<evidence type="ECO:0000256" key="7">
    <source>
        <dbReference type="SAM" id="Phobius"/>
    </source>
</evidence>
<feature type="transmembrane region" description="Helical" evidence="7">
    <location>
        <begin position="12"/>
        <end position="32"/>
    </location>
</feature>
<keyword evidence="6 7" id="KW-0472">Membrane</keyword>
<evidence type="ECO:0000256" key="2">
    <source>
        <dbReference type="ARBA" id="ARBA00008335"/>
    </source>
</evidence>
<feature type="transmembrane region" description="Helical" evidence="7">
    <location>
        <begin position="331"/>
        <end position="353"/>
    </location>
</feature>
<dbReference type="RefSeq" id="WP_289600508.1">
    <property type="nucleotide sequence ID" value="NZ_JAUDCL010000028.1"/>
</dbReference>
<dbReference type="InterPro" id="IPR036259">
    <property type="entry name" value="MFS_trans_sf"/>
</dbReference>
<reference evidence="8 9" key="3">
    <citation type="submission" date="2023-06" db="EMBL/GenBank/DDBJ databases">
        <authorList>
            <person name="Zeman M."/>
            <person name="Kubasova T."/>
            <person name="Jahodarova E."/>
            <person name="Nykrynova M."/>
            <person name="Rychlik I."/>
        </authorList>
    </citation>
    <scope>NUCLEOTIDE SEQUENCE [LARGE SCALE GENOMIC DNA]</scope>
    <source>
        <strain evidence="8 9">ET340</strain>
    </source>
</reference>
<dbReference type="PANTHER" id="PTHR23514">
    <property type="entry name" value="BYPASS OF STOP CODON PROTEIN 6"/>
    <property type="match status" value="1"/>
</dbReference>
<dbReference type="Proteomes" id="UP001529380">
    <property type="component" value="Unassembled WGS sequence"/>
</dbReference>
<feature type="transmembrane region" description="Helical" evidence="7">
    <location>
        <begin position="365"/>
        <end position="385"/>
    </location>
</feature>
<feature type="transmembrane region" description="Helical" evidence="7">
    <location>
        <begin position="73"/>
        <end position="95"/>
    </location>
</feature>
<proteinExistence type="inferred from homology"/>
<keyword evidence="5 7" id="KW-1133">Transmembrane helix</keyword>
<dbReference type="InterPro" id="IPR011701">
    <property type="entry name" value="MFS"/>
</dbReference>